<evidence type="ECO:0000256" key="2">
    <source>
        <dbReference type="ARBA" id="ARBA00022603"/>
    </source>
</evidence>
<keyword evidence="5" id="KW-1185">Reference proteome</keyword>
<gene>
    <name evidence="6" type="primary">LOC118425090</name>
</gene>
<evidence type="ECO:0000256" key="1">
    <source>
        <dbReference type="ARBA" id="ARBA00007996"/>
    </source>
</evidence>
<dbReference type="Proteomes" id="UP000001554">
    <property type="component" value="Chromosome 10"/>
</dbReference>
<accession>A0A9J7LVC2</accession>
<dbReference type="GeneID" id="118425090"/>
<evidence type="ECO:0000313" key="5">
    <source>
        <dbReference type="Proteomes" id="UP000001554"/>
    </source>
</evidence>
<dbReference type="Gene3D" id="3.40.50.150">
    <property type="entry name" value="Vaccinia Virus protein VP39"/>
    <property type="match status" value="1"/>
</dbReference>
<dbReference type="GO" id="GO:0008170">
    <property type="term" value="F:N-methyltransferase activity"/>
    <property type="evidence" value="ECO:0000318"/>
    <property type="project" value="GO_Central"/>
</dbReference>
<dbReference type="KEGG" id="bfo:118425090"/>
<keyword evidence="4" id="KW-0949">S-adenosyl-L-methionine</keyword>
<dbReference type="SUPFAM" id="SSF53335">
    <property type="entry name" value="S-adenosyl-L-methionine-dependent methyltransferases"/>
    <property type="match status" value="1"/>
</dbReference>
<dbReference type="PANTHER" id="PTHR10867:SF17">
    <property type="entry name" value="NICOTINAMIDE N-METHYLTRANSFERASE"/>
    <property type="match status" value="1"/>
</dbReference>
<dbReference type="OrthoDB" id="10050085at2759"/>
<dbReference type="RefSeq" id="XP_035689802.1">
    <property type="nucleotide sequence ID" value="XM_035833909.1"/>
</dbReference>
<comment type="similarity">
    <text evidence="1">Belongs to the class I-like SAM-binding methyltransferase superfamily. NNMT/PNMT/TEMT family.</text>
</comment>
<keyword evidence="3" id="KW-0808">Transferase</keyword>
<evidence type="ECO:0000256" key="3">
    <source>
        <dbReference type="ARBA" id="ARBA00022679"/>
    </source>
</evidence>
<organism evidence="5 6">
    <name type="scientific">Branchiostoma floridae</name>
    <name type="common">Florida lancelet</name>
    <name type="synonym">Amphioxus</name>
    <dbReference type="NCBI Taxonomy" id="7739"/>
    <lineage>
        <taxon>Eukaryota</taxon>
        <taxon>Metazoa</taxon>
        <taxon>Chordata</taxon>
        <taxon>Cephalochordata</taxon>
        <taxon>Leptocardii</taxon>
        <taxon>Amphioxiformes</taxon>
        <taxon>Branchiostomatidae</taxon>
        <taxon>Branchiostoma</taxon>
    </lineage>
</organism>
<dbReference type="GO" id="GO:0005829">
    <property type="term" value="C:cytosol"/>
    <property type="evidence" value="ECO:0000318"/>
    <property type="project" value="GO_Central"/>
</dbReference>
<dbReference type="InterPro" id="IPR029063">
    <property type="entry name" value="SAM-dependent_MTases_sf"/>
</dbReference>
<dbReference type="GO" id="GO:0032259">
    <property type="term" value="P:methylation"/>
    <property type="evidence" value="ECO:0007669"/>
    <property type="project" value="UniProtKB-KW"/>
</dbReference>
<dbReference type="PROSITE" id="PS51681">
    <property type="entry name" value="SAM_MT_NNMT_PNMT_TEMT"/>
    <property type="match status" value="1"/>
</dbReference>
<keyword evidence="2" id="KW-0489">Methyltransferase</keyword>
<sequence length="143" mass="16157">MRDWEARQVALRNAIQHVVFCDVREERPLGTFDGGPYDVVSSMFLLSTVGKDRADFDEILSKLCSLVKPGGTLILVCDLEATRYTDGRVSYPLITLDAPYIRQAVRNSGFTDVEDDILFFRSTEGMNWDGTSYIYLTARKCAE</sequence>
<reference evidence="5" key="1">
    <citation type="journal article" date="2020" name="Nat. Ecol. Evol.">
        <title>Deeply conserved synteny resolves early events in vertebrate evolution.</title>
        <authorList>
            <person name="Simakov O."/>
            <person name="Marletaz F."/>
            <person name="Yue J.X."/>
            <person name="O'Connell B."/>
            <person name="Jenkins J."/>
            <person name="Brandt A."/>
            <person name="Calef R."/>
            <person name="Tung C.H."/>
            <person name="Huang T.K."/>
            <person name="Schmutz J."/>
            <person name="Satoh N."/>
            <person name="Yu J.K."/>
            <person name="Putnam N.H."/>
            <person name="Green R.E."/>
            <person name="Rokhsar D.S."/>
        </authorList>
    </citation>
    <scope>NUCLEOTIDE SEQUENCE [LARGE SCALE GENOMIC DNA]</scope>
    <source>
        <strain evidence="5">S238N-H82</strain>
    </source>
</reference>
<protein>
    <submittedName>
        <fullName evidence="6">Uncharacterized protein LOC118425090</fullName>
    </submittedName>
</protein>
<dbReference type="PANTHER" id="PTHR10867">
    <property type="entry name" value="NNMT/PNMT/TEMT FAMILY MEMBER"/>
    <property type="match status" value="1"/>
</dbReference>
<dbReference type="AlphaFoldDB" id="A0A9J7LVC2"/>
<evidence type="ECO:0000256" key="4">
    <source>
        <dbReference type="ARBA" id="ARBA00022691"/>
    </source>
</evidence>
<proteinExistence type="inferred from homology"/>
<name>A0A9J7LVC2_BRAFL</name>
<reference evidence="6" key="2">
    <citation type="submission" date="2025-08" db="UniProtKB">
        <authorList>
            <consortium name="RefSeq"/>
        </authorList>
    </citation>
    <scope>IDENTIFICATION</scope>
    <source>
        <strain evidence="6">S238N-H82</strain>
        <tissue evidence="6">Testes</tissue>
    </source>
</reference>
<evidence type="ECO:0000313" key="6">
    <source>
        <dbReference type="RefSeq" id="XP_035689802.1"/>
    </source>
</evidence>
<dbReference type="InterPro" id="IPR000940">
    <property type="entry name" value="NNMT_TEMT_trans"/>
</dbReference>
<dbReference type="Pfam" id="PF01234">
    <property type="entry name" value="NNMT_PNMT_TEMT"/>
    <property type="match status" value="1"/>
</dbReference>